<reference evidence="4" key="2">
    <citation type="submission" date="2025-08" db="UniProtKB">
        <authorList>
            <consortium name="Ensembl"/>
        </authorList>
    </citation>
    <scope>IDENTIFICATION</scope>
</reference>
<evidence type="ECO:0000313" key="5">
    <source>
        <dbReference type="Proteomes" id="UP000265040"/>
    </source>
</evidence>
<dbReference type="AlphaFoldDB" id="A0A3Q1HXY7"/>
<proteinExistence type="inferred from homology"/>
<dbReference type="InterPro" id="IPR036116">
    <property type="entry name" value="FN3_sf"/>
</dbReference>
<evidence type="ECO:0000256" key="1">
    <source>
        <dbReference type="ARBA" id="ARBA00010890"/>
    </source>
</evidence>
<reference evidence="4" key="1">
    <citation type="submission" date="2021-04" db="EMBL/GenBank/DDBJ databases">
        <authorList>
            <consortium name="Wellcome Sanger Institute Data Sharing"/>
        </authorList>
    </citation>
    <scope>NUCLEOTIDE SEQUENCE [LARGE SCALE GENOMIC DNA]</scope>
</reference>
<dbReference type="Pfam" id="PF00041">
    <property type="entry name" value="fn3"/>
    <property type="match status" value="1"/>
</dbReference>
<dbReference type="Gene3D" id="2.60.40.10">
    <property type="entry name" value="Immunoglobulins"/>
    <property type="match status" value="2"/>
</dbReference>
<dbReference type="CDD" id="cd00063">
    <property type="entry name" value="FN3"/>
    <property type="match status" value="1"/>
</dbReference>
<feature type="domain" description="Fibronectin type-III" evidence="3">
    <location>
        <begin position="150"/>
        <end position="249"/>
    </location>
</feature>
<feature type="chain" id="PRO_5030079632" description="Fibronectin type-III domain-containing protein" evidence="2">
    <location>
        <begin position="24"/>
        <end position="251"/>
    </location>
</feature>
<evidence type="ECO:0000259" key="3">
    <source>
        <dbReference type="PROSITE" id="PS50853"/>
    </source>
</evidence>
<evidence type="ECO:0000313" key="4">
    <source>
        <dbReference type="Ensembl" id="ENSATEP00000012680.2"/>
    </source>
</evidence>
<dbReference type="InterPro" id="IPR003961">
    <property type="entry name" value="FN3_dom"/>
</dbReference>
<dbReference type="GeneID" id="113148319"/>
<dbReference type="RefSeq" id="XP_026195766.1">
    <property type="nucleotide sequence ID" value="XM_026339981.1"/>
</dbReference>
<gene>
    <name evidence="4" type="primary">EBI3</name>
</gene>
<keyword evidence="2" id="KW-0732">Signal</keyword>
<organism evidence="4 5">
    <name type="scientific">Anabas testudineus</name>
    <name type="common">Climbing perch</name>
    <name type="synonym">Anthias testudineus</name>
    <dbReference type="NCBI Taxonomy" id="64144"/>
    <lineage>
        <taxon>Eukaryota</taxon>
        <taxon>Metazoa</taxon>
        <taxon>Chordata</taxon>
        <taxon>Craniata</taxon>
        <taxon>Vertebrata</taxon>
        <taxon>Euteleostomi</taxon>
        <taxon>Actinopterygii</taxon>
        <taxon>Neopterygii</taxon>
        <taxon>Teleostei</taxon>
        <taxon>Neoteleostei</taxon>
        <taxon>Acanthomorphata</taxon>
        <taxon>Anabantaria</taxon>
        <taxon>Anabantiformes</taxon>
        <taxon>Anabantoidei</taxon>
        <taxon>Anabantidae</taxon>
        <taxon>Anabas</taxon>
    </lineage>
</organism>
<feature type="domain" description="Fibronectin type-III" evidence="3">
    <location>
        <begin position="36"/>
        <end position="149"/>
    </location>
</feature>
<accession>A0A3Q1HXY7</accession>
<dbReference type="InParanoid" id="A0A3Q1HXY7"/>
<name>A0A3Q1HXY7_ANATE</name>
<dbReference type="Ensembl" id="ENSATET00000012887.3">
    <property type="protein sequence ID" value="ENSATEP00000012680.2"/>
    <property type="gene ID" value="ENSATEG00000008848.3"/>
</dbReference>
<dbReference type="PANTHER" id="PTHR48483">
    <property type="entry name" value="INTERLEUKIN-27 SUBUNIT BETA"/>
    <property type="match status" value="1"/>
</dbReference>
<comment type="similarity">
    <text evidence="1">Belongs to the type I cytokine receptor family. Type 3 subfamily.</text>
</comment>
<dbReference type="InterPro" id="IPR056621">
    <property type="entry name" value="FN3_IL27B_N"/>
</dbReference>
<dbReference type="OMA" id="FQVCAKE"/>
<protein>
    <recommendedName>
        <fullName evidence="3">Fibronectin type-III domain-containing protein</fullName>
    </recommendedName>
</protein>
<dbReference type="Proteomes" id="UP000265040">
    <property type="component" value="Chromosome 22"/>
</dbReference>
<dbReference type="PROSITE" id="PS50853">
    <property type="entry name" value="FN3"/>
    <property type="match status" value="2"/>
</dbReference>
<evidence type="ECO:0000256" key="2">
    <source>
        <dbReference type="SAM" id="SignalP"/>
    </source>
</evidence>
<feature type="signal peptide" evidence="2">
    <location>
        <begin position="1"/>
        <end position="23"/>
    </location>
</feature>
<dbReference type="SUPFAM" id="SSF49265">
    <property type="entry name" value="Fibronectin type III"/>
    <property type="match status" value="2"/>
</dbReference>
<dbReference type="SMART" id="SM00060">
    <property type="entry name" value="FN3"/>
    <property type="match status" value="2"/>
</dbReference>
<dbReference type="InterPro" id="IPR013783">
    <property type="entry name" value="Ig-like_fold"/>
</dbReference>
<dbReference type="PANTHER" id="PTHR48483:SF2">
    <property type="entry name" value="INTERLEUKIN-27 SUBUNIT BETA"/>
    <property type="match status" value="1"/>
</dbReference>
<dbReference type="InterPro" id="IPR053073">
    <property type="entry name" value="IL11/IL27_subunit_beta"/>
</dbReference>
<dbReference type="GeneTree" id="ENSGT00940000160050"/>
<sequence length="251" mass="27902">MAVVFGSVCVTMILLMYVIGGQALDLLRAMATSGNPPSTPILNCWCASYPNVTLCSWPEPFDFPPTHYITTYRERHNASSTKECHLIPPSSSPSAQISEASSTSQQLWHCQLPNLKLLTDYIINVTAVYSGGSSSHLASFMLEDIVKPDSPVNVRVSPHKSRNLMVSWSPPPTWDNLDILPLKYQILYQWEHRGNPKSVNLGPFESTKVELKGLTPGRRYLFQVCAKELLGLGECSDWSSPVTITIPRIRP</sequence>
<dbReference type="OrthoDB" id="6381660at2759"/>
<reference evidence="4" key="3">
    <citation type="submission" date="2025-09" db="UniProtKB">
        <authorList>
            <consortium name="Ensembl"/>
        </authorList>
    </citation>
    <scope>IDENTIFICATION</scope>
</reference>
<dbReference type="Pfam" id="PF24031">
    <property type="entry name" value="FN3_IL27B_N"/>
    <property type="match status" value="1"/>
</dbReference>
<keyword evidence="5" id="KW-1185">Reference proteome</keyword>